<dbReference type="GO" id="GO:0071555">
    <property type="term" value="P:cell wall organization"/>
    <property type="evidence" value="ECO:0007669"/>
    <property type="project" value="InterPro"/>
</dbReference>
<dbReference type="PANTHER" id="PTHR30251">
    <property type="entry name" value="PILUS ASSEMBLY CHAPERONE"/>
    <property type="match status" value="1"/>
</dbReference>
<accession>A0A370K3H1</accession>
<dbReference type="Proteomes" id="UP000254711">
    <property type="component" value="Unassembled WGS sequence"/>
</dbReference>
<sequence length="236" mass="25295">MAHAASLQVTPVIVQFQPSEQARSITLLNTGKEPLQAQVRVQRWTQEQGQDRLTPADDVVASPAIVRVAPGDRQIVRVVRRQPAAPAQEQSFRLLVDELPSQAKPEHSGLTLLLRYSIPVFIVPAGVVARAPAGAAPTETNLDAVHARLVAGAPGTSNLLMRNDGPTHIRVSHLGLTSANGQGRVLNDGLVGYVLPGNQMTWSVNVPSPLPAGQILKARFNDDREARPVPLDVASR</sequence>
<dbReference type="RefSeq" id="WP_114826760.1">
    <property type="nucleotide sequence ID" value="NZ_QQSY01000007.1"/>
</dbReference>
<dbReference type="Pfam" id="PF00345">
    <property type="entry name" value="PapD_N"/>
    <property type="match status" value="1"/>
</dbReference>
<dbReference type="InterPro" id="IPR013783">
    <property type="entry name" value="Ig-like_fold"/>
</dbReference>
<dbReference type="GO" id="GO:0030288">
    <property type="term" value="C:outer membrane-bounded periplasmic space"/>
    <property type="evidence" value="ECO:0007669"/>
    <property type="project" value="InterPro"/>
</dbReference>
<dbReference type="SUPFAM" id="SSF49354">
    <property type="entry name" value="PapD-like"/>
    <property type="match status" value="1"/>
</dbReference>
<name>A0A370K3H1_9GAMM</name>
<gene>
    <name evidence="2" type="ORF">DVT68_18800</name>
</gene>
<dbReference type="EMBL" id="QQSY01000007">
    <property type="protein sequence ID" value="RDI97148.1"/>
    <property type="molecule type" value="Genomic_DNA"/>
</dbReference>
<reference evidence="2 3" key="1">
    <citation type="submission" date="2018-07" db="EMBL/GenBank/DDBJ databases">
        <title>Dyella solisilvae sp. nov., isolated from the pine and broad-leaved mixed forest soil.</title>
        <authorList>
            <person name="Gao Z."/>
            <person name="Qiu L."/>
        </authorList>
    </citation>
    <scope>NUCLEOTIDE SEQUENCE [LARGE SCALE GENOMIC DNA]</scope>
    <source>
        <strain evidence="2 3">DHG54</strain>
    </source>
</reference>
<keyword evidence="3" id="KW-1185">Reference proteome</keyword>
<dbReference type="InterPro" id="IPR050643">
    <property type="entry name" value="Periplasmic_pilus_chap"/>
</dbReference>
<organism evidence="2 3">
    <name type="scientific">Dyella solisilvae</name>
    <dbReference type="NCBI Taxonomy" id="1920168"/>
    <lineage>
        <taxon>Bacteria</taxon>
        <taxon>Pseudomonadati</taxon>
        <taxon>Pseudomonadota</taxon>
        <taxon>Gammaproteobacteria</taxon>
        <taxon>Lysobacterales</taxon>
        <taxon>Rhodanobacteraceae</taxon>
        <taxon>Dyella</taxon>
    </lineage>
</organism>
<dbReference type="PANTHER" id="PTHR30251:SF4">
    <property type="entry name" value="SLR1668 PROTEIN"/>
    <property type="match status" value="1"/>
</dbReference>
<feature type="domain" description="Pili assembly chaperone N-terminal" evidence="1">
    <location>
        <begin position="7"/>
        <end position="127"/>
    </location>
</feature>
<evidence type="ECO:0000259" key="1">
    <source>
        <dbReference type="Pfam" id="PF00345"/>
    </source>
</evidence>
<dbReference type="AlphaFoldDB" id="A0A370K3H1"/>
<dbReference type="InterPro" id="IPR016147">
    <property type="entry name" value="Pili_assmbl_chaperone_N"/>
</dbReference>
<protein>
    <submittedName>
        <fullName evidence="2">Molecular chaperone</fullName>
    </submittedName>
</protein>
<dbReference type="Gene3D" id="2.60.40.10">
    <property type="entry name" value="Immunoglobulins"/>
    <property type="match status" value="1"/>
</dbReference>
<dbReference type="InterPro" id="IPR008962">
    <property type="entry name" value="PapD-like_sf"/>
</dbReference>
<comment type="caution">
    <text evidence="2">The sequence shown here is derived from an EMBL/GenBank/DDBJ whole genome shotgun (WGS) entry which is preliminary data.</text>
</comment>
<evidence type="ECO:0000313" key="2">
    <source>
        <dbReference type="EMBL" id="RDI97148.1"/>
    </source>
</evidence>
<proteinExistence type="predicted"/>
<evidence type="ECO:0000313" key="3">
    <source>
        <dbReference type="Proteomes" id="UP000254711"/>
    </source>
</evidence>
<dbReference type="OrthoDB" id="511700at2"/>